<accession>A0A6G1KGK6</accession>
<dbReference type="EMBL" id="MU005767">
    <property type="protein sequence ID" value="KAF2711541.1"/>
    <property type="molecule type" value="Genomic_DNA"/>
</dbReference>
<dbReference type="Proteomes" id="UP000799428">
    <property type="component" value="Unassembled WGS sequence"/>
</dbReference>
<dbReference type="AlphaFoldDB" id="A0A6G1KGK6"/>
<proteinExistence type="predicted"/>
<reference evidence="1" key="1">
    <citation type="journal article" date="2020" name="Stud. Mycol.">
        <title>101 Dothideomycetes genomes: a test case for predicting lifestyles and emergence of pathogens.</title>
        <authorList>
            <person name="Haridas S."/>
            <person name="Albert R."/>
            <person name="Binder M."/>
            <person name="Bloem J."/>
            <person name="Labutti K."/>
            <person name="Salamov A."/>
            <person name="Andreopoulos B."/>
            <person name="Baker S."/>
            <person name="Barry K."/>
            <person name="Bills G."/>
            <person name="Bluhm B."/>
            <person name="Cannon C."/>
            <person name="Castanera R."/>
            <person name="Culley D."/>
            <person name="Daum C."/>
            <person name="Ezra D."/>
            <person name="Gonzalez J."/>
            <person name="Henrissat B."/>
            <person name="Kuo A."/>
            <person name="Liang C."/>
            <person name="Lipzen A."/>
            <person name="Lutzoni F."/>
            <person name="Magnuson J."/>
            <person name="Mondo S."/>
            <person name="Nolan M."/>
            <person name="Ohm R."/>
            <person name="Pangilinan J."/>
            <person name="Park H.-J."/>
            <person name="Ramirez L."/>
            <person name="Alfaro M."/>
            <person name="Sun H."/>
            <person name="Tritt A."/>
            <person name="Yoshinaga Y."/>
            <person name="Zwiers L.-H."/>
            <person name="Turgeon B."/>
            <person name="Goodwin S."/>
            <person name="Spatafora J."/>
            <person name="Crous P."/>
            <person name="Grigoriev I."/>
        </authorList>
    </citation>
    <scope>NUCLEOTIDE SEQUENCE</scope>
    <source>
        <strain evidence="1">CBS 279.74</strain>
    </source>
</reference>
<evidence type="ECO:0000313" key="1">
    <source>
        <dbReference type="EMBL" id="KAF2711541.1"/>
    </source>
</evidence>
<protein>
    <submittedName>
        <fullName evidence="1">Uncharacterized protein</fullName>
    </submittedName>
</protein>
<sequence length="228" mass="24909">MVITSSGLSSISRRFPLSPEAMSTTLINGLIIAVTDITTRKTISGNMQKWAITIVDTRFTKADATGTCIGFLSPCACYEFKCGVTYSQTDLMPFLQLNTDLVHQVWIGPSLTSKSDAFIVKFAASSAVCGEFATLGDSIHFDGLRRLGVTRIGTQLTINSNWKWGGEFITGLMEYHIDPQGRRMAIRDDPDTGWWCVGDGTHYWNGGAAYDYAGLVNFSANGTVIYNS</sequence>
<name>A0A6G1KGK6_9PLEO</name>
<organism evidence="1 2">
    <name type="scientific">Pleomassaria siparia CBS 279.74</name>
    <dbReference type="NCBI Taxonomy" id="1314801"/>
    <lineage>
        <taxon>Eukaryota</taxon>
        <taxon>Fungi</taxon>
        <taxon>Dikarya</taxon>
        <taxon>Ascomycota</taxon>
        <taxon>Pezizomycotina</taxon>
        <taxon>Dothideomycetes</taxon>
        <taxon>Pleosporomycetidae</taxon>
        <taxon>Pleosporales</taxon>
        <taxon>Pleomassariaceae</taxon>
        <taxon>Pleomassaria</taxon>
    </lineage>
</organism>
<keyword evidence="2" id="KW-1185">Reference proteome</keyword>
<evidence type="ECO:0000313" key="2">
    <source>
        <dbReference type="Proteomes" id="UP000799428"/>
    </source>
</evidence>
<gene>
    <name evidence="1" type="ORF">K504DRAFT_500204</name>
</gene>